<feature type="transmembrane region" description="Helical" evidence="6">
    <location>
        <begin position="123"/>
        <end position="148"/>
    </location>
</feature>
<keyword evidence="2 6" id="KW-0812">Transmembrane</keyword>
<dbReference type="InterPro" id="IPR030429">
    <property type="entry name" value="Sarcospan"/>
</dbReference>
<evidence type="ECO:0000313" key="8">
    <source>
        <dbReference type="Proteomes" id="UP001181693"/>
    </source>
</evidence>
<evidence type="ECO:0000256" key="3">
    <source>
        <dbReference type="ARBA" id="ARBA00022989"/>
    </source>
</evidence>
<dbReference type="Proteomes" id="UP001181693">
    <property type="component" value="Unassembled WGS sequence"/>
</dbReference>
<organism evidence="7 8">
    <name type="scientific">Pyxicephalus adspersus</name>
    <name type="common">African bullfrog</name>
    <dbReference type="NCBI Taxonomy" id="30357"/>
    <lineage>
        <taxon>Eukaryota</taxon>
        <taxon>Metazoa</taxon>
        <taxon>Chordata</taxon>
        <taxon>Craniata</taxon>
        <taxon>Vertebrata</taxon>
        <taxon>Euteleostomi</taxon>
        <taxon>Amphibia</taxon>
        <taxon>Batrachia</taxon>
        <taxon>Anura</taxon>
        <taxon>Neobatrachia</taxon>
        <taxon>Ranoidea</taxon>
        <taxon>Pyxicephalidae</taxon>
        <taxon>Pyxicephalinae</taxon>
        <taxon>Pyxicephalus</taxon>
    </lineage>
</organism>
<evidence type="ECO:0000256" key="6">
    <source>
        <dbReference type="SAM" id="Phobius"/>
    </source>
</evidence>
<dbReference type="PANTHER" id="PTHR15260:SF1">
    <property type="entry name" value="SARCOSPAN"/>
    <property type="match status" value="1"/>
</dbReference>
<feature type="transmembrane region" description="Helical" evidence="6">
    <location>
        <begin position="199"/>
        <end position="221"/>
    </location>
</feature>
<sequence length="247" mass="27123">MGADKKKPSPASQDQPAKGQGDGQEKKADKKKQKKEKKDAKAGQQDEAHTCCGCRFPLLVALLQLTLGVSIATVAFIMAANCSSLLVRDTPHWAGIIVTVVAILGLILLCLPYQPYEKTSGQFALKLLYFLLSAIGIVICILAVAFAAHHYTQITKYSCKMVDESCQCTLDPSDPLSRTFLYQTVANCDVVTTTIKLFVLLQITLNLLLALVCLAACFIMWKDRYQVFYAGTWFQGPPAKETPQQKV</sequence>
<dbReference type="InterPro" id="IPR007237">
    <property type="entry name" value="CD20-like"/>
</dbReference>
<dbReference type="GO" id="GO:0016010">
    <property type="term" value="C:dystrophin-associated glycoprotein complex"/>
    <property type="evidence" value="ECO:0007669"/>
    <property type="project" value="InterPro"/>
</dbReference>
<dbReference type="PANTHER" id="PTHR15260">
    <property type="entry name" value="SARCOSPAN"/>
    <property type="match status" value="1"/>
</dbReference>
<dbReference type="AlphaFoldDB" id="A0AAV3AYT7"/>
<evidence type="ECO:0008006" key="9">
    <source>
        <dbReference type="Google" id="ProtNLM"/>
    </source>
</evidence>
<keyword evidence="8" id="KW-1185">Reference proteome</keyword>
<dbReference type="EMBL" id="DYDO01000002">
    <property type="protein sequence ID" value="DBA30365.1"/>
    <property type="molecule type" value="Genomic_DNA"/>
</dbReference>
<comment type="subcellular location">
    <subcellularLocation>
        <location evidence="1">Membrane</location>
        <topology evidence="1">Multi-pass membrane protein</topology>
    </subcellularLocation>
</comment>
<feature type="transmembrane region" description="Helical" evidence="6">
    <location>
        <begin position="92"/>
        <end position="111"/>
    </location>
</feature>
<evidence type="ECO:0000313" key="7">
    <source>
        <dbReference type="EMBL" id="DBA30365.1"/>
    </source>
</evidence>
<evidence type="ECO:0000256" key="5">
    <source>
        <dbReference type="SAM" id="MobiDB-lite"/>
    </source>
</evidence>
<proteinExistence type="predicted"/>
<accession>A0AAV3AYT7</accession>
<gene>
    <name evidence="7" type="ORF">GDO54_006358</name>
</gene>
<evidence type="ECO:0000256" key="4">
    <source>
        <dbReference type="ARBA" id="ARBA00023136"/>
    </source>
</evidence>
<dbReference type="Pfam" id="PF04103">
    <property type="entry name" value="CD20"/>
    <property type="match status" value="1"/>
</dbReference>
<protein>
    <recommendedName>
        <fullName evidence="9">Sarcospan</fullName>
    </recommendedName>
</protein>
<comment type="caution">
    <text evidence="7">The sequence shown here is derived from an EMBL/GenBank/DDBJ whole genome shotgun (WGS) entry which is preliminary data.</text>
</comment>
<evidence type="ECO:0000256" key="1">
    <source>
        <dbReference type="ARBA" id="ARBA00004141"/>
    </source>
</evidence>
<keyword evidence="4 6" id="KW-0472">Membrane</keyword>
<keyword evidence="3 6" id="KW-1133">Transmembrane helix</keyword>
<reference evidence="7" key="1">
    <citation type="thesis" date="2020" institute="ProQuest LLC" country="789 East Eisenhower Parkway, Ann Arbor, MI, USA">
        <title>Comparative Genomics and Chromosome Evolution.</title>
        <authorList>
            <person name="Mudd A.B."/>
        </authorList>
    </citation>
    <scope>NUCLEOTIDE SEQUENCE</scope>
    <source>
        <strain evidence="7">1538</strain>
        <tissue evidence="7">Blood</tissue>
    </source>
</reference>
<feature type="region of interest" description="Disordered" evidence="5">
    <location>
        <begin position="1"/>
        <end position="42"/>
    </location>
</feature>
<evidence type="ECO:0000256" key="2">
    <source>
        <dbReference type="ARBA" id="ARBA00022692"/>
    </source>
</evidence>
<feature type="transmembrane region" description="Helical" evidence="6">
    <location>
        <begin position="58"/>
        <end position="80"/>
    </location>
</feature>
<name>A0AAV3AYT7_PYXAD</name>
<dbReference type="GO" id="GO:0042383">
    <property type="term" value="C:sarcolemma"/>
    <property type="evidence" value="ECO:0007669"/>
    <property type="project" value="TreeGrafter"/>
</dbReference>